<evidence type="ECO:0000259" key="9">
    <source>
        <dbReference type="SMART" id="SM00451"/>
    </source>
</evidence>
<dbReference type="InterPro" id="IPR013087">
    <property type="entry name" value="Znf_C2H2_type"/>
</dbReference>
<dbReference type="KEGG" id="spu:575879"/>
<feature type="domain" description="U1-type" evidence="9">
    <location>
        <begin position="494"/>
        <end position="528"/>
    </location>
</feature>
<dbReference type="Proteomes" id="UP000007110">
    <property type="component" value="Unassembled WGS sequence"/>
</dbReference>
<feature type="domain" description="U1-type" evidence="9">
    <location>
        <begin position="280"/>
        <end position="314"/>
    </location>
</feature>
<name>A0A7M7PTQ9_STRPU</name>
<dbReference type="InterPro" id="IPR051868">
    <property type="entry name" value="ZN346_ZMAT4"/>
</dbReference>
<feature type="compositionally biased region" description="Polar residues" evidence="7">
    <location>
        <begin position="589"/>
        <end position="602"/>
    </location>
</feature>
<evidence type="ECO:0000256" key="2">
    <source>
        <dbReference type="ARBA" id="ARBA00022723"/>
    </source>
</evidence>
<protein>
    <submittedName>
        <fullName evidence="10">Uncharacterized protein</fullName>
    </submittedName>
</protein>
<feature type="compositionally biased region" description="Gly residues" evidence="7">
    <location>
        <begin position="136"/>
        <end position="146"/>
    </location>
</feature>
<keyword evidence="5" id="KW-0862">Zinc</keyword>
<dbReference type="SMART" id="SM00451">
    <property type="entry name" value="ZnF_U1"/>
    <property type="match status" value="4"/>
</dbReference>
<feature type="compositionally biased region" description="Basic and acidic residues" evidence="7">
    <location>
        <begin position="215"/>
        <end position="231"/>
    </location>
</feature>
<dbReference type="OrthoDB" id="434647at2759"/>
<dbReference type="EnsemblMetazoa" id="XM_031000288">
    <property type="protein sequence ID" value="XP_030856148"/>
    <property type="gene ID" value="LOC575879"/>
</dbReference>
<dbReference type="GeneID" id="575879"/>
<feature type="domain" description="U1-type" evidence="9">
    <location>
        <begin position="326"/>
        <end position="360"/>
    </location>
</feature>
<comment type="subcellular location">
    <subcellularLocation>
        <location evidence="1">Nucleus</location>
    </subcellularLocation>
</comment>
<evidence type="ECO:0000256" key="1">
    <source>
        <dbReference type="ARBA" id="ARBA00004123"/>
    </source>
</evidence>
<feature type="region of interest" description="Disordered" evidence="7">
    <location>
        <begin position="580"/>
        <end position="656"/>
    </location>
</feature>
<keyword evidence="3" id="KW-0677">Repeat</keyword>
<evidence type="ECO:0000313" key="10">
    <source>
        <dbReference type="EnsemblMetazoa" id="XP_030856148"/>
    </source>
</evidence>
<feature type="domain" description="C2H2-type" evidence="8">
    <location>
        <begin position="329"/>
        <end position="353"/>
    </location>
</feature>
<dbReference type="PANTHER" id="PTHR46144:SF6">
    <property type="entry name" value="C2H2-TYPE DOMAIN-CONTAINING PROTEIN"/>
    <property type="match status" value="1"/>
</dbReference>
<dbReference type="Pfam" id="PF12874">
    <property type="entry name" value="zf-met"/>
    <property type="match status" value="4"/>
</dbReference>
<dbReference type="SUPFAM" id="SSF57667">
    <property type="entry name" value="beta-beta-alpha zinc fingers"/>
    <property type="match status" value="4"/>
</dbReference>
<organism evidence="10 11">
    <name type="scientific">Strongylocentrotus purpuratus</name>
    <name type="common">Purple sea urchin</name>
    <dbReference type="NCBI Taxonomy" id="7668"/>
    <lineage>
        <taxon>Eukaryota</taxon>
        <taxon>Metazoa</taxon>
        <taxon>Echinodermata</taxon>
        <taxon>Eleutherozoa</taxon>
        <taxon>Echinozoa</taxon>
        <taxon>Echinoidea</taxon>
        <taxon>Euechinoidea</taxon>
        <taxon>Echinacea</taxon>
        <taxon>Camarodonta</taxon>
        <taxon>Echinidea</taxon>
        <taxon>Strongylocentrotidae</taxon>
        <taxon>Strongylocentrotus</taxon>
    </lineage>
</organism>
<dbReference type="InterPro" id="IPR003604">
    <property type="entry name" value="Matrin/U1-like-C_Znf_C2H2"/>
</dbReference>
<evidence type="ECO:0000313" key="11">
    <source>
        <dbReference type="Proteomes" id="UP000007110"/>
    </source>
</evidence>
<sequence>MDDQRYYDDSMLGRGSGMSGQGYDDSNVRGMRQGSMGQPTNGNTGGRGRGGRGRGRGGDAALGRGSAKRGMLHGGGGYGPAAKKPKWQQGETGSHEQTFGAEQGWGGGGSGSRDSDNSARERGRGSRGRGFDGNSWGRGRGTGGQGSVSSTQGRGRGTMGRGRGGDIARGRGSAKRGMLQGGSGYEPAANKPKWQKEQQGKTGSSEQRWGAEQGWGRERIWGRGRGKDQGVRGRGSRGRQGGPPQRNNPGRSNQEVNDGAVEYGFDGKPVGPERLASTLGDFKYCKVCDIHINSMKSAKAHYSGKIHLKRLNSILQKEELMKTLDVTTDNCEVCNVVYTSPLQVKSHLDGNRHKKNVEEAKAKAEGCPIPSESTDQKKGEVDKETVADASREKASSGPSDERLMLERNEKFVEPKMKASGEMPRLSRPADSQSHDQSRVTAKTFPEGAQPTPNVREEQKNVQSQKGERYATAAAREPEERTATFAGREPGERRKNRFYCDLCGVSTTSPDLLADHFLGRKHKHTMLLIKKKKSAPTSAHGSVFSCKLCRISTHDAYNLNLHMTGKRHLKNLELSMAADKPKPLMESKSCPASQQEPKASDQVNEPPLHPPDEELFELEEQHPPQENAESQENQDDIDSAIVKSLQETTKDMPELKL</sequence>
<dbReference type="PANTHER" id="PTHR46144">
    <property type="entry name" value="ZINC FINGER PROTEIN 385B-LIKE"/>
    <property type="match status" value="1"/>
</dbReference>
<accession>A0A7M7PTQ9</accession>
<keyword evidence="4" id="KW-0863">Zinc-finger</keyword>
<feature type="domain" description="U1-type" evidence="9">
    <location>
        <begin position="540"/>
        <end position="574"/>
    </location>
</feature>
<dbReference type="AlphaFoldDB" id="A0A7M7PTQ9"/>
<evidence type="ECO:0000256" key="4">
    <source>
        <dbReference type="ARBA" id="ARBA00022771"/>
    </source>
</evidence>
<dbReference type="GO" id="GO:0008270">
    <property type="term" value="F:zinc ion binding"/>
    <property type="evidence" value="ECO:0007669"/>
    <property type="project" value="UniProtKB-KW"/>
</dbReference>
<reference evidence="11" key="1">
    <citation type="submission" date="2015-02" db="EMBL/GenBank/DDBJ databases">
        <title>Genome sequencing for Strongylocentrotus purpuratus.</title>
        <authorList>
            <person name="Murali S."/>
            <person name="Liu Y."/>
            <person name="Vee V."/>
            <person name="English A."/>
            <person name="Wang M."/>
            <person name="Skinner E."/>
            <person name="Han Y."/>
            <person name="Muzny D.M."/>
            <person name="Worley K.C."/>
            <person name="Gibbs R.A."/>
        </authorList>
    </citation>
    <scope>NUCLEOTIDE SEQUENCE</scope>
</reference>
<dbReference type="InParanoid" id="A0A7M7PTQ9"/>
<dbReference type="GO" id="GO:0005634">
    <property type="term" value="C:nucleus"/>
    <property type="evidence" value="ECO:0007669"/>
    <property type="project" value="UniProtKB-SubCell"/>
</dbReference>
<feature type="region of interest" description="Disordered" evidence="7">
    <location>
        <begin position="357"/>
        <end position="482"/>
    </location>
</feature>
<dbReference type="InterPro" id="IPR036236">
    <property type="entry name" value="Znf_C2H2_sf"/>
</dbReference>
<dbReference type="SMART" id="SM00355">
    <property type="entry name" value="ZnF_C2H2"/>
    <property type="match status" value="4"/>
</dbReference>
<feature type="domain" description="C2H2-type" evidence="8">
    <location>
        <begin position="543"/>
        <end position="567"/>
    </location>
</feature>
<feature type="region of interest" description="Disordered" evidence="7">
    <location>
        <begin position="1"/>
        <end position="262"/>
    </location>
</feature>
<keyword evidence="11" id="KW-1185">Reference proteome</keyword>
<reference evidence="10" key="2">
    <citation type="submission" date="2021-01" db="UniProtKB">
        <authorList>
            <consortium name="EnsemblMetazoa"/>
        </authorList>
    </citation>
    <scope>IDENTIFICATION</scope>
</reference>
<keyword evidence="2" id="KW-0479">Metal-binding</keyword>
<feature type="compositionally biased region" description="Basic and acidic residues" evidence="7">
    <location>
        <begin position="647"/>
        <end position="656"/>
    </location>
</feature>
<feature type="compositionally biased region" description="Basic and acidic residues" evidence="7">
    <location>
        <begin position="374"/>
        <end position="418"/>
    </location>
</feature>
<dbReference type="Gene3D" id="3.30.160.60">
    <property type="entry name" value="Classic Zinc Finger"/>
    <property type="match status" value="3"/>
</dbReference>
<dbReference type="GO" id="GO:0003676">
    <property type="term" value="F:nucleic acid binding"/>
    <property type="evidence" value="ECO:0007669"/>
    <property type="project" value="InterPro"/>
</dbReference>
<dbReference type="OMA" id="WIDSSRI"/>
<evidence type="ECO:0000256" key="5">
    <source>
        <dbReference type="ARBA" id="ARBA00022833"/>
    </source>
</evidence>
<proteinExistence type="predicted"/>
<feature type="compositionally biased region" description="Basic and acidic residues" evidence="7">
    <location>
        <begin position="113"/>
        <end position="124"/>
    </location>
</feature>
<keyword evidence="6" id="KW-0539">Nucleus</keyword>
<evidence type="ECO:0000259" key="8">
    <source>
        <dbReference type="SMART" id="SM00355"/>
    </source>
</evidence>
<feature type="domain" description="C2H2-type" evidence="8">
    <location>
        <begin position="283"/>
        <end position="307"/>
    </location>
</feature>
<dbReference type="RefSeq" id="XP_030856148.1">
    <property type="nucleotide sequence ID" value="XM_031000288.1"/>
</dbReference>
<evidence type="ECO:0000256" key="7">
    <source>
        <dbReference type="SAM" id="MobiDB-lite"/>
    </source>
</evidence>
<feature type="compositionally biased region" description="Low complexity" evidence="7">
    <location>
        <begin position="242"/>
        <end position="254"/>
    </location>
</feature>
<evidence type="ECO:0000256" key="6">
    <source>
        <dbReference type="ARBA" id="ARBA00023242"/>
    </source>
</evidence>
<evidence type="ECO:0000256" key="3">
    <source>
        <dbReference type="ARBA" id="ARBA00022737"/>
    </source>
</evidence>
<feature type="domain" description="C2H2-type" evidence="8">
    <location>
        <begin position="497"/>
        <end position="521"/>
    </location>
</feature>